<feature type="region of interest" description="Disordered" evidence="6">
    <location>
        <begin position="497"/>
        <end position="582"/>
    </location>
</feature>
<keyword evidence="5 7" id="KW-0472">Membrane</keyword>
<keyword evidence="10" id="KW-1185">Reference proteome</keyword>
<dbReference type="PANTHER" id="PTHR31102">
    <property type="match status" value="1"/>
</dbReference>
<feature type="transmembrane region" description="Helical" evidence="7">
    <location>
        <begin position="391"/>
        <end position="410"/>
    </location>
</feature>
<organism evidence="9 10">
    <name type="scientific">Loxostege sticticalis</name>
    <name type="common">Beet webworm moth</name>
    <dbReference type="NCBI Taxonomy" id="481309"/>
    <lineage>
        <taxon>Eukaryota</taxon>
        <taxon>Metazoa</taxon>
        <taxon>Ecdysozoa</taxon>
        <taxon>Arthropoda</taxon>
        <taxon>Hexapoda</taxon>
        <taxon>Insecta</taxon>
        <taxon>Pterygota</taxon>
        <taxon>Neoptera</taxon>
        <taxon>Endopterygota</taxon>
        <taxon>Lepidoptera</taxon>
        <taxon>Glossata</taxon>
        <taxon>Ditrysia</taxon>
        <taxon>Pyraloidea</taxon>
        <taxon>Crambidae</taxon>
        <taxon>Pyraustinae</taxon>
        <taxon>Loxostege</taxon>
    </lineage>
</organism>
<feature type="transmembrane region" description="Helical" evidence="7">
    <location>
        <begin position="271"/>
        <end position="292"/>
    </location>
</feature>
<evidence type="ECO:0000313" key="10">
    <source>
        <dbReference type="Proteomes" id="UP001549920"/>
    </source>
</evidence>
<feature type="domain" description="Cation/H+ exchanger transmembrane" evidence="8">
    <location>
        <begin position="94"/>
        <end position="473"/>
    </location>
</feature>
<comment type="subcellular location">
    <subcellularLocation>
        <location evidence="1">Membrane</location>
        <topology evidence="1">Multi-pass membrane protein</topology>
    </subcellularLocation>
</comment>
<gene>
    <name evidence="9" type="ORF">ABMA27_013234</name>
</gene>
<feature type="region of interest" description="Disordered" evidence="6">
    <location>
        <begin position="1219"/>
        <end position="1270"/>
    </location>
</feature>
<name>A0ABR3IEJ3_LOXSC</name>
<dbReference type="Proteomes" id="UP001549920">
    <property type="component" value="Unassembled WGS sequence"/>
</dbReference>
<feature type="transmembrane region" description="Helical" evidence="7">
    <location>
        <begin position="1067"/>
        <end position="1087"/>
    </location>
</feature>
<feature type="transmembrane region" description="Helical" evidence="7">
    <location>
        <begin position="871"/>
        <end position="898"/>
    </location>
</feature>
<feature type="transmembrane region" description="Helical" evidence="7">
    <location>
        <begin position="1005"/>
        <end position="1023"/>
    </location>
</feature>
<feature type="transmembrane region" description="Helical" evidence="7">
    <location>
        <begin position="977"/>
        <end position="998"/>
    </location>
</feature>
<feature type="transmembrane region" description="Helical" evidence="7">
    <location>
        <begin position="168"/>
        <end position="192"/>
    </location>
</feature>
<accession>A0ABR3IEJ3</accession>
<feature type="transmembrane region" description="Helical" evidence="7">
    <location>
        <begin position="937"/>
        <end position="965"/>
    </location>
</feature>
<comment type="caution">
    <text evidence="9">The sequence shown here is derived from an EMBL/GenBank/DDBJ whole genome shotgun (WGS) entry which is preliminary data.</text>
</comment>
<feature type="transmembrane region" description="Helical" evidence="7">
    <location>
        <begin position="359"/>
        <end position="379"/>
    </location>
</feature>
<feature type="transmembrane region" description="Helical" evidence="7">
    <location>
        <begin position="1168"/>
        <end position="1194"/>
    </location>
</feature>
<evidence type="ECO:0000256" key="4">
    <source>
        <dbReference type="ARBA" id="ARBA00022989"/>
    </source>
</evidence>
<evidence type="ECO:0000256" key="5">
    <source>
        <dbReference type="ARBA" id="ARBA00023136"/>
    </source>
</evidence>
<dbReference type="InterPro" id="IPR051843">
    <property type="entry name" value="CPA1_transporter"/>
</dbReference>
<evidence type="ECO:0000313" key="9">
    <source>
        <dbReference type="EMBL" id="KAL0894689.1"/>
    </source>
</evidence>
<evidence type="ECO:0000259" key="8">
    <source>
        <dbReference type="Pfam" id="PF00999"/>
    </source>
</evidence>
<evidence type="ECO:0000256" key="1">
    <source>
        <dbReference type="ARBA" id="ARBA00004141"/>
    </source>
</evidence>
<feature type="transmembrane region" description="Helical" evidence="7">
    <location>
        <begin position="904"/>
        <end position="925"/>
    </location>
</feature>
<evidence type="ECO:0000256" key="3">
    <source>
        <dbReference type="ARBA" id="ARBA00022692"/>
    </source>
</evidence>
<feature type="compositionally biased region" description="Basic and acidic residues" evidence="6">
    <location>
        <begin position="497"/>
        <end position="515"/>
    </location>
</feature>
<evidence type="ECO:0000256" key="7">
    <source>
        <dbReference type="SAM" id="Phobius"/>
    </source>
</evidence>
<feature type="compositionally biased region" description="Polar residues" evidence="6">
    <location>
        <begin position="613"/>
        <end position="630"/>
    </location>
</feature>
<reference evidence="9 10" key="1">
    <citation type="submission" date="2024-06" db="EMBL/GenBank/DDBJ databases">
        <title>A chromosome-level genome assembly of beet webworm, Loxostege sticticalis.</title>
        <authorList>
            <person name="Zhang Y."/>
        </authorList>
    </citation>
    <scope>NUCLEOTIDE SEQUENCE [LARGE SCALE GENOMIC DNA]</scope>
    <source>
        <strain evidence="9">AQ026</strain>
        <tissue evidence="9">Whole body</tissue>
    </source>
</reference>
<feature type="transmembrane region" description="Helical" evidence="7">
    <location>
        <begin position="761"/>
        <end position="780"/>
    </location>
</feature>
<comment type="similarity">
    <text evidence="2">Belongs to the monovalent cation:proton antiporter 1 (CPA1) transporter (TC 2.A.36) family.</text>
</comment>
<feature type="transmembrane region" description="Helical" evidence="7">
    <location>
        <begin position="143"/>
        <end position="161"/>
    </location>
</feature>
<feature type="transmembrane region" description="Helical" evidence="7">
    <location>
        <begin position="1093"/>
        <end position="1115"/>
    </location>
</feature>
<feature type="compositionally biased region" description="Polar residues" evidence="6">
    <location>
        <begin position="567"/>
        <end position="577"/>
    </location>
</feature>
<feature type="region of interest" description="Disordered" evidence="6">
    <location>
        <begin position="596"/>
        <end position="674"/>
    </location>
</feature>
<dbReference type="Gene3D" id="1.20.1530.20">
    <property type="match status" value="1"/>
</dbReference>
<feature type="transmembrane region" description="Helical" evidence="7">
    <location>
        <begin position="817"/>
        <end position="834"/>
    </location>
</feature>
<proteinExistence type="inferred from homology"/>
<feature type="transmembrane region" description="Helical" evidence="7">
    <location>
        <begin position="198"/>
        <end position="219"/>
    </location>
</feature>
<keyword evidence="4 7" id="KW-1133">Transmembrane helix</keyword>
<dbReference type="Pfam" id="PF00999">
    <property type="entry name" value="Na_H_Exchanger"/>
    <property type="match status" value="2"/>
</dbReference>
<feature type="transmembrane region" description="Helical" evidence="7">
    <location>
        <begin position="1029"/>
        <end position="1046"/>
    </location>
</feature>
<feature type="compositionally biased region" description="Basic and acidic residues" evidence="6">
    <location>
        <begin position="33"/>
        <end position="44"/>
    </location>
</feature>
<sequence>MNEDDSLLVSRRGVVATMAEGDSFAPECLPNNDTKEKHPNEEKKKKSWGTTLVPVIYNYLTLAIIGLLLWGVVWCLWGDGWSIHGPWFRLALVAAVAWASGQALQALTLLPPLLAALLTGILARNLGFLDMNEFTDIDMFFRKLYPIVILGKGALAWDVGFMKKNWRLVATLGTLPWLAEVVVLALLVHYFLGFPLVWGFLLGSIYASVSCPVIMPPVLKISASCGSKRNWPQLVCTAGGVDTALSVGVYGLIFSFMFYETNDTYRYVKAALTLFAGVGLGIAMGCVAGLIPHPRDSYVTELRILLVVVGGLLANMLTSMIGWGGTGGVAVLACNASAATFWARGGWKLNKNPAATAYRVMWSTLEPILFAFTGTFFEINSNVSKLLVPGFAILAVCLFVRLTVACLTCWELTLKEKLFVCCTWTPKSIVEAMLCPMALNTLSMAGDFDSHERECAEGLLRLIVQAILITTPIGFLLTNHLGPMLLKTPEKDCEKNCEKDAKMKSRDRHTKQEVRRAKKEKKSPKQDFRNQKSSGKSGGAGTASSAAARQRVKRSGFEAVKLHIESSGHTGRTSRSATAVRKTSVRMTAIKEYPFDLSDLQNQTNEEEKRKSTSVAPTSQDPPQYASIRSPTPDGKRKVSIMADESSKDRENLPSERNGRISAQAEGPSRRKSNLHNAMAADMDTSWDRPAHIEGRYKKYSTTSSIYSKKALSQQSEHVERSWWYACCAKCHQEDAGIPSWEPRNWQKICPYPLCPSYRQFAQTLSVFIIGILVWLIVWIVMGDTVAPGGQLFTLAVLTIAAHFGGWLMLKVTTLPALIGMLIVGIALKNVGFVNFDKDYMKVCSVIRKFALTIILTRAGLDLDPNAMRKLFFTVIKLALVPWTFECVLCASLSHFILGLPWDWAFLLGAIMAAVSPAVVVPCLFRLRNKGYGVSKGIPTLVLAVSGVDDAASVAIFGIISSIMFSTSSLTINIIQGPLSIIIGIAVGVLCGYALKFVPERNDAFLVPLRVLLLLAGGLFFVLGSEEVGWGGAGPLAIIAFAFVACKNWAELGWELEDNPVATAFEIFWMFFEPMLFSITGAQVVISELPVELVLYGSGILVVCMVLRAILTSICGIRSNLNTKEKIFVGLSWMAKATVQAALGPVAIDEVGKMVGVAESELVVLRGYAEIVSTLCILSIVITAPIGAIVITLTGPRLLSKTTKPPVLEGWRRSHRPSIRDISIIDEEETERDAEASDPVTPTAPDSPAAPAPTAFSTPTPITVQPNRLT</sequence>
<feature type="compositionally biased region" description="Low complexity" evidence="6">
    <location>
        <begin position="1237"/>
        <end position="1261"/>
    </location>
</feature>
<feature type="region of interest" description="Disordered" evidence="6">
    <location>
        <begin position="25"/>
        <end position="44"/>
    </location>
</feature>
<dbReference type="InterPro" id="IPR006153">
    <property type="entry name" value="Cation/H_exchanger_TM"/>
</dbReference>
<evidence type="ECO:0000256" key="6">
    <source>
        <dbReference type="SAM" id="MobiDB-lite"/>
    </source>
</evidence>
<feature type="compositionally biased region" description="Basic and acidic residues" evidence="6">
    <location>
        <begin position="645"/>
        <end position="659"/>
    </location>
</feature>
<feature type="transmembrane region" description="Helical" evidence="7">
    <location>
        <begin position="90"/>
        <end position="123"/>
    </location>
</feature>
<protein>
    <recommendedName>
        <fullName evidence="8">Cation/H+ exchanger transmembrane domain-containing protein</fullName>
    </recommendedName>
</protein>
<dbReference type="PANTHER" id="PTHR31102:SF1">
    <property type="entry name" value="CATION_H+ EXCHANGER DOMAIN-CONTAINING PROTEIN"/>
    <property type="match status" value="1"/>
</dbReference>
<feature type="domain" description="Cation/H+ exchanger transmembrane" evidence="8">
    <location>
        <begin position="801"/>
        <end position="1192"/>
    </location>
</feature>
<feature type="transmembrane region" description="Helical" evidence="7">
    <location>
        <begin position="56"/>
        <end position="78"/>
    </location>
</feature>
<feature type="transmembrane region" description="Helical" evidence="7">
    <location>
        <begin position="329"/>
        <end position="347"/>
    </location>
</feature>
<feature type="transmembrane region" description="Helical" evidence="7">
    <location>
        <begin position="231"/>
        <end position="259"/>
    </location>
</feature>
<keyword evidence="3 7" id="KW-0812">Transmembrane</keyword>
<evidence type="ECO:0000256" key="2">
    <source>
        <dbReference type="ARBA" id="ARBA00007367"/>
    </source>
</evidence>
<dbReference type="InterPro" id="IPR038770">
    <property type="entry name" value="Na+/solute_symporter_sf"/>
</dbReference>
<dbReference type="EMBL" id="JBEUOH010000004">
    <property type="protein sequence ID" value="KAL0894689.1"/>
    <property type="molecule type" value="Genomic_DNA"/>
</dbReference>